<dbReference type="EMBL" id="JAGKQM010000019">
    <property type="protein sequence ID" value="KAH0859702.1"/>
    <property type="molecule type" value="Genomic_DNA"/>
</dbReference>
<dbReference type="Proteomes" id="UP000824890">
    <property type="component" value="Unassembled WGS sequence"/>
</dbReference>
<protein>
    <recommendedName>
        <fullName evidence="1">F-box domain-containing protein</fullName>
    </recommendedName>
</protein>
<evidence type="ECO:0000313" key="3">
    <source>
        <dbReference type="Proteomes" id="UP000824890"/>
    </source>
</evidence>
<feature type="domain" description="F-box" evidence="1">
    <location>
        <begin position="25"/>
        <end position="49"/>
    </location>
</feature>
<evidence type="ECO:0000313" key="2">
    <source>
        <dbReference type="EMBL" id="KAH0859702.1"/>
    </source>
</evidence>
<accession>A0ABQ7XUV3</accession>
<sequence length="52" mass="6003">MNLRKVWGSLWSRSNSCKDSTKAIQLPIDILVQILMLMEPRDAVKLRCVDDD</sequence>
<dbReference type="InterPro" id="IPR036047">
    <property type="entry name" value="F-box-like_dom_sf"/>
</dbReference>
<dbReference type="Pfam" id="PF00646">
    <property type="entry name" value="F-box"/>
    <property type="match status" value="1"/>
</dbReference>
<gene>
    <name evidence="2" type="ORF">HID58_087963</name>
</gene>
<evidence type="ECO:0000259" key="1">
    <source>
        <dbReference type="Pfam" id="PF00646"/>
    </source>
</evidence>
<organism evidence="2 3">
    <name type="scientific">Brassica napus</name>
    <name type="common">Rape</name>
    <dbReference type="NCBI Taxonomy" id="3708"/>
    <lineage>
        <taxon>Eukaryota</taxon>
        <taxon>Viridiplantae</taxon>
        <taxon>Streptophyta</taxon>
        <taxon>Embryophyta</taxon>
        <taxon>Tracheophyta</taxon>
        <taxon>Spermatophyta</taxon>
        <taxon>Magnoliopsida</taxon>
        <taxon>eudicotyledons</taxon>
        <taxon>Gunneridae</taxon>
        <taxon>Pentapetalae</taxon>
        <taxon>rosids</taxon>
        <taxon>malvids</taxon>
        <taxon>Brassicales</taxon>
        <taxon>Brassicaceae</taxon>
        <taxon>Brassiceae</taxon>
        <taxon>Brassica</taxon>
    </lineage>
</organism>
<name>A0ABQ7XUV3_BRANA</name>
<reference evidence="2 3" key="1">
    <citation type="submission" date="2021-05" db="EMBL/GenBank/DDBJ databases">
        <title>Genome Assembly of Synthetic Allotetraploid Brassica napus Reveals Homoeologous Exchanges between Subgenomes.</title>
        <authorList>
            <person name="Davis J.T."/>
        </authorList>
    </citation>
    <scope>NUCLEOTIDE SEQUENCE [LARGE SCALE GENOMIC DNA]</scope>
    <source>
        <strain evidence="3">cv. Da-Ae</strain>
        <tissue evidence="2">Seedling</tissue>
    </source>
</reference>
<proteinExistence type="predicted"/>
<comment type="caution">
    <text evidence="2">The sequence shown here is derived from an EMBL/GenBank/DDBJ whole genome shotgun (WGS) entry which is preliminary data.</text>
</comment>
<dbReference type="SUPFAM" id="SSF81383">
    <property type="entry name" value="F-box domain"/>
    <property type="match status" value="1"/>
</dbReference>
<dbReference type="InterPro" id="IPR001810">
    <property type="entry name" value="F-box_dom"/>
</dbReference>
<keyword evidence="3" id="KW-1185">Reference proteome</keyword>